<dbReference type="Proteomes" id="UP000186400">
    <property type="component" value="Unassembled WGS sequence"/>
</dbReference>
<evidence type="ECO:0000313" key="2">
    <source>
        <dbReference type="EMBL" id="SIQ14718.1"/>
    </source>
</evidence>
<feature type="compositionally biased region" description="Acidic residues" evidence="1">
    <location>
        <begin position="58"/>
        <end position="73"/>
    </location>
</feature>
<accession>A0A1N6QDW6</accession>
<dbReference type="AlphaFoldDB" id="A0A1N6QDW6"/>
<protein>
    <submittedName>
        <fullName evidence="2">Uncharacterized protein</fullName>
    </submittedName>
</protein>
<reference evidence="3" key="1">
    <citation type="submission" date="2017-01" db="EMBL/GenBank/DDBJ databases">
        <authorList>
            <person name="Varghese N."/>
            <person name="Submissions S."/>
        </authorList>
    </citation>
    <scope>NUCLEOTIDE SEQUENCE [LARGE SCALE GENOMIC DNA]</scope>
    <source>
        <strain evidence="3">ASpG1</strain>
    </source>
</reference>
<gene>
    <name evidence="2" type="ORF">SAMN05920897_104127</name>
</gene>
<feature type="region of interest" description="Disordered" evidence="1">
    <location>
        <begin position="1"/>
        <end position="73"/>
    </location>
</feature>
<organism evidence="2 3">
    <name type="scientific">Alkalispirochaeta americana</name>
    <dbReference type="NCBI Taxonomy" id="159291"/>
    <lineage>
        <taxon>Bacteria</taxon>
        <taxon>Pseudomonadati</taxon>
        <taxon>Spirochaetota</taxon>
        <taxon>Spirochaetia</taxon>
        <taxon>Spirochaetales</taxon>
        <taxon>Spirochaetaceae</taxon>
        <taxon>Alkalispirochaeta</taxon>
    </lineage>
</organism>
<proteinExistence type="predicted"/>
<name>A0A1N6QDW6_9SPIO</name>
<keyword evidence="3" id="KW-1185">Reference proteome</keyword>
<dbReference type="EMBL" id="FTMS01000004">
    <property type="protein sequence ID" value="SIQ14718.1"/>
    <property type="molecule type" value="Genomic_DNA"/>
</dbReference>
<evidence type="ECO:0000313" key="3">
    <source>
        <dbReference type="Proteomes" id="UP000186400"/>
    </source>
</evidence>
<dbReference type="RefSeq" id="WP_143559117.1">
    <property type="nucleotide sequence ID" value="NZ_FTMS01000004.1"/>
</dbReference>
<feature type="compositionally biased region" description="Basic residues" evidence="1">
    <location>
        <begin position="13"/>
        <end position="26"/>
    </location>
</feature>
<evidence type="ECO:0000256" key="1">
    <source>
        <dbReference type="SAM" id="MobiDB-lite"/>
    </source>
</evidence>
<sequence length="73" mass="8611">MARNNYSGEKRRRELNKKRKQERKKREKAERVETGAEDTSYLEYLNPGGPQDDRFIGDDEEGEEDDQESSDET</sequence>
<dbReference type="STRING" id="159291.SAMN05920897_104127"/>